<evidence type="ECO:0000313" key="12">
    <source>
        <dbReference type="Proteomes" id="UP000178526"/>
    </source>
</evidence>
<dbReference type="PANTHER" id="PTHR11693:SF22">
    <property type="entry name" value="ATP SYNTHASE SUBUNIT GAMMA, MITOCHONDRIAL"/>
    <property type="match status" value="1"/>
</dbReference>
<keyword evidence="8 10" id="KW-0139">CF(1)</keyword>
<dbReference type="GO" id="GO:0045259">
    <property type="term" value="C:proton-transporting ATP synthase complex"/>
    <property type="evidence" value="ECO:0007669"/>
    <property type="project" value="UniProtKB-KW"/>
</dbReference>
<comment type="subunit">
    <text evidence="10">F-type ATPases have 2 components, CF(1) - the catalytic core - and CF(0) - the membrane proton channel. CF(1) has five subunits: alpha(3), beta(3), gamma(1), delta(1), epsilon(1). CF(0) has three main subunits: a, b and c.</text>
</comment>
<dbReference type="PRINTS" id="PR00126">
    <property type="entry name" value="ATPASEGAMMA"/>
</dbReference>
<dbReference type="CDD" id="cd12151">
    <property type="entry name" value="F1-ATPase_gamma"/>
    <property type="match status" value="1"/>
</dbReference>
<keyword evidence="9 10" id="KW-0066">ATP synthesis</keyword>
<comment type="function">
    <text evidence="1 10">Produces ATP from ADP in the presence of a proton gradient across the membrane. The gamma chain is believed to be important in regulating ATPase activity and the flow of protons through the CF(0) complex.</text>
</comment>
<gene>
    <name evidence="10" type="primary">atpG</name>
    <name evidence="11" type="ORF">A2042_08690</name>
</gene>
<protein>
    <recommendedName>
        <fullName evidence="10">ATP synthase gamma chain</fullName>
    </recommendedName>
    <alternativeName>
        <fullName evidence="10">ATP synthase F1 sector gamma subunit</fullName>
    </alternativeName>
    <alternativeName>
        <fullName evidence="10">F-ATPase gamma subunit</fullName>
    </alternativeName>
</protein>
<dbReference type="InterPro" id="IPR023632">
    <property type="entry name" value="ATP_synth_F1_gsu_CS"/>
</dbReference>
<dbReference type="PROSITE" id="PS00153">
    <property type="entry name" value="ATPASE_GAMMA"/>
    <property type="match status" value="1"/>
</dbReference>
<evidence type="ECO:0000256" key="10">
    <source>
        <dbReference type="HAMAP-Rule" id="MF_00815"/>
    </source>
</evidence>
<reference evidence="11 12" key="1">
    <citation type="journal article" date="2016" name="Nat. Commun.">
        <title>Thousands of microbial genomes shed light on interconnected biogeochemical processes in an aquifer system.</title>
        <authorList>
            <person name="Anantharaman K."/>
            <person name="Brown C.T."/>
            <person name="Hug L.A."/>
            <person name="Sharon I."/>
            <person name="Castelle C.J."/>
            <person name="Probst A.J."/>
            <person name="Thomas B.C."/>
            <person name="Singh A."/>
            <person name="Wilkins M.J."/>
            <person name="Karaoz U."/>
            <person name="Brodie E.L."/>
            <person name="Williams K.H."/>
            <person name="Hubbard S.S."/>
            <person name="Banfield J.F."/>
        </authorList>
    </citation>
    <scope>NUCLEOTIDE SEQUENCE [LARGE SCALE GENOMIC DNA]</scope>
</reference>
<evidence type="ECO:0000256" key="1">
    <source>
        <dbReference type="ARBA" id="ARBA00003456"/>
    </source>
</evidence>
<comment type="subcellular location">
    <subcellularLocation>
        <location evidence="10">Cell membrane</location>
        <topology evidence="10">Peripheral membrane protein</topology>
    </subcellularLocation>
    <subcellularLocation>
        <location evidence="2">Membrane</location>
        <topology evidence="2">Peripheral membrane protein</topology>
    </subcellularLocation>
</comment>
<evidence type="ECO:0000256" key="7">
    <source>
        <dbReference type="ARBA" id="ARBA00023136"/>
    </source>
</evidence>
<dbReference type="Gene3D" id="1.10.287.80">
    <property type="entry name" value="ATP synthase, gamma subunit, helix hairpin domain"/>
    <property type="match status" value="1"/>
</dbReference>
<name>A0A1F7R9T2_9BACT</name>
<sequence length="286" mass="32070">MPNLRDIKRRISSIKKTEQITKAMKMVSASKLRRAQERIIALRPYSNKMSEVVASMALRASEHSHPLLQKGNGDVIELVMITADKGLCGGFNNNIIKQTLQLLAKTEKDNVNLTMVGRKGRDFFKNKKVSVRNIYADIFGKLGYADAVRISKEITKNYTEEHIEKVLLIYNGFKSAISQIITVEQLLPIIPMAVKEGETAVDFLYEPSQEKIFNELLPKHIEIQIYHALLESLAAEHGARMTAMDSASKNASEMIERLTLKFNKARQAAITKELLEVVSGAEALKG</sequence>
<dbReference type="FunFam" id="1.10.287.80:FF:000001">
    <property type="entry name" value="ATP synthase gamma chain"/>
    <property type="match status" value="1"/>
</dbReference>
<evidence type="ECO:0000256" key="6">
    <source>
        <dbReference type="ARBA" id="ARBA00023065"/>
    </source>
</evidence>
<evidence type="ECO:0000256" key="2">
    <source>
        <dbReference type="ARBA" id="ARBA00004170"/>
    </source>
</evidence>
<dbReference type="PANTHER" id="PTHR11693">
    <property type="entry name" value="ATP SYNTHASE GAMMA CHAIN"/>
    <property type="match status" value="1"/>
</dbReference>
<evidence type="ECO:0000313" key="11">
    <source>
        <dbReference type="EMBL" id="OGL38319.1"/>
    </source>
</evidence>
<keyword evidence="7 10" id="KW-0472">Membrane</keyword>
<organism evidence="11 12">
    <name type="scientific">Candidatus Schekmanbacteria bacterium GWA2_38_11</name>
    <dbReference type="NCBI Taxonomy" id="1817876"/>
    <lineage>
        <taxon>Bacteria</taxon>
        <taxon>Candidatus Schekmaniibacteriota</taxon>
    </lineage>
</organism>
<comment type="caution">
    <text evidence="11">The sequence shown here is derived from an EMBL/GenBank/DDBJ whole genome shotgun (WGS) entry which is preliminary data.</text>
</comment>
<dbReference type="HAMAP" id="MF_00815">
    <property type="entry name" value="ATP_synth_gamma_bact"/>
    <property type="match status" value="1"/>
</dbReference>
<dbReference type="GO" id="GO:0005524">
    <property type="term" value="F:ATP binding"/>
    <property type="evidence" value="ECO:0007669"/>
    <property type="project" value="UniProtKB-UniRule"/>
</dbReference>
<dbReference type="EMBL" id="MGDB01000150">
    <property type="protein sequence ID" value="OGL38319.1"/>
    <property type="molecule type" value="Genomic_DNA"/>
</dbReference>
<dbReference type="SUPFAM" id="SSF52943">
    <property type="entry name" value="ATP synthase (F1-ATPase), gamma subunit"/>
    <property type="match status" value="1"/>
</dbReference>
<keyword evidence="4 10" id="KW-0813">Transport</keyword>
<dbReference type="GO" id="GO:0042777">
    <property type="term" value="P:proton motive force-driven plasma membrane ATP synthesis"/>
    <property type="evidence" value="ECO:0007669"/>
    <property type="project" value="UniProtKB-UniRule"/>
</dbReference>
<keyword evidence="6 10" id="KW-0406">Ion transport</keyword>
<evidence type="ECO:0000256" key="9">
    <source>
        <dbReference type="ARBA" id="ARBA00023310"/>
    </source>
</evidence>
<dbReference type="GO" id="GO:0005886">
    <property type="term" value="C:plasma membrane"/>
    <property type="evidence" value="ECO:0007669"/>
    <property type="project" value="UniProtKB-SubCell"/>
</dbReference>
<evidence type="ECO:0000256" key="4">
    <source>
        <dbReference type="ARBA" id="ARBA00022448"/>
    </source>
</evidence>
<dbReference type="InterPro" id="IPR035968">
    <property type="entry name" value="ATP_synth_F1_ATPase_gsu"/>
</dbReference>
<dbReference type="GO" id="GO:0046933">
    <property type="term" value="F:proton-transporting ATP synthase activity, rotational mechanism"/>
    <property type="evidence" value="ECO:0007669"/>
    <property type="project" value="UniProtKB-UniRule"/>
</dbReference>
<evidence type="ECO:0000256" key="5">
    <source>
        <dbReference type="ARBA" id="ARBA00022781"/>
    </source>
</evidence>
<comment type="similarity">
    <text evidence="3 10">Belongs to the ATPase gamma chain family.</text>
</comment>
<dbReference type="Proteomes" id="UP000178526">
    <property type="component" value="Unassembled WGS sequence"/>
</dbReference>
<dbReference type="InterPro" id="IPR000131">
    <property type="entry name" value="ATP_synth_F1_gsu"/>
</dbReference>
<dbReference type="NCBIfam" id="TIGR01146">
    <property type="entry name" value="ATPsyn_F1gamma"/>
    <property type="match status" value="1"/>
</dbReference>
<accession>A0A1F7R9T2</accession>
<keyword evidence="5 10" id="KW-0375">Hydrogen ion transport</keyword>
<evidence type="ECO:0000256" key="8">
    <source>
        <dbReference type="ARBA" id="ARBA00023196"/>
    </source>
</evidence>
<dbReference type="AlphaFoldDB" id="A0A1F7R9T2"/>
<proteinExistence type="inferred from homology"/>
<dbReference type="Pfam" id="PF00231">
    <property type="entry name" value="ATP-synt"/>
    <property type="match status" value="1"/>
</dbReference>
<dbReference type="Gene3D" id="3.40.1380.10">
    <property type="match status" value="1"/>
</dbReference>
<evidence type="ECO:0000256" key="3">
    <source>
        <dbReference type="ARBA" id="ARBA00007681"/>
    </source>
</evidence>
<keyword evidence="10" id="KW-1003">Cell membrane</keyword>